<gene>
    <name evidence="1" type="ORF">H6G05_07335</name>
</gene>
<keyword evidence="2" id="KW-1185">Reference proteome</keyword>
<organism evidence="1 2">
    <name type="scientific">Phormidium tenue FACHB-1050</name>
    <dbReference type="NCBI Taxonomy" id="2692857"/>
    <lineage>
        <taxon>Bacteria</taxon>
        <taxon>Bacillati</taxon>
        <taxon>Cyanobacteriota</taxon>
        <taxon>Cyanophyceae</taxon>
        <taxon>Oscillatoriophycideae</taxon>
        <taxon>Oscillatoriales</taxon>
        <taxon>Oscillatoriaceae</taxon>
        <taxon>Phormidium</taxon>
    </lineage>
</organism>
<protein>
    <submittedName>
        <fullName evidence="1">Uncharacterized protein</fullName>
    </submittedName>
</protein>
<dbReference type="RefSeq" id="WP_190577546.1">
    <property type="nucleotide sequence ID" value="NZ_CAWPQU010000078.1"/>
</dbReference>
<accession>A0ABR8C7M1</accession>
<reference evidence="1 2" key="1">
    <citation type="journal article" date="2020" name="ISME J.">
        <title>Comparative genomics reveals insights into cyanobacterial evolution and habitat adaptation.</title>
        <authorList>
            <person name="Chen M.Y."/>
            <person name="Teng W.K."/>
            <person name="Zhao L."/>
            <person name="Hu C.X."/>
            <person name="Zhou Y.K."/>
            <person name="Han B.P."/>
            <person name="Song L.R."/>
            <person name="Shu W.S."/>
        </authorList>
    </citation>
    <scope>NUCLEOTIDE SEQUENCE [LARGE SCALE GENOMIC DNA]</scope>
    <source>
        <strain evidence="1 2">FACHB-1050</strain>
    </source>
</reference>
<name>A0ABR8C7M1_9CYAN</name>
<sequence>MTRQSREELWDDDDFQPMRLLGKGSEAYKAPLPPSQATIELNNRLGSEAQKLDSIRRLHRQVLTDEFPHLNPLTHVLDKYDTVEKIREYLTKHSEKIEQLKKPVLKKPTLKKQ</sequence>
<dbReference type="EMBL" id="JACJQY010000008">
    <property type="protein sequence ID" value="MBD2316659.1"/>
    <property type="molecule type" value="Genomic_DNA"/>
</dbReference>
<dbReference type="Proteomes" id="UP000618445">
    <property type="component" value="Unassembled WGS sequence"/>
</dbReference>
<evidence type="ECO:0000313" key="1">
    <source>
        <dbReference type="EMBL" id="MBD2316659.1"/>
    </source>
</evidence>
<comment type="caution">
    <text evidence="1">The sequence shown here is derived from an EMBL/GenBank/DDBJ whole genome shotgun (WGS) entry which is preliminary data.</text>
</comment>
<proteinExistence type="predicted"/>
<evidence type="ECO:0000313" key="2">
    <source>
        <dbReference type="Proteomes" id="UP000618445"/>
    </source>
</evidence>